<accession>A0AAN6WR15</accession>
<gene>
    <name evidence="2" type="ORF">QBC35DRAFT_270746</name>
</gene>
<keyword evidence="3" id="KW-1185">Reference proteome</keyword>
<reference evidence="2" key="1">
    <citation type="journal article" date="2023" name="Mol. Phylogenet. Evol.">
        <title>Genome-scale phylogeny and comparative genomics of the fungal order Sordariales.</title>
        <authorList>
            <person name="Hensen N."/>
            <person name="Bonometti L."/>
            <person name="Westerberg I."/>
            <person name="Brannstrom I.O."/>
            <person name="Guillou S."/>
            <person name="Cros-Aarteil S."/>
            <person name="Calhoun S."/>
            <person name="Haridas S."/>
            <person name="Kuo A."/>
            <person name="Mondo S."/>
            <person name="Pangilinan J."/>
            <person name="Riley R."/>
            <person name="LaButti K."/>
            <person name="Andreopoulos B."/>
            <person name="Lipzen A."/>
            <person name="Chen C."/>
            <person name="Yan M."/>
            <person name="Daum C."/>
            <person name="Ng V."/>
            <person name="Clum A."/>
            <person name="Steindorff A."/>
            <person name="Ohm R.A."/>
            <person name="Martin F."/>
            <person name="Silar P."/>
            <person name="Natvig D.O."/>
            <person name="Lalanne C."/>
            <person name="Gautier V."/>
            <person name="Ament-Velasquez S.L."/>
            <person name="Kruys A."/>
            <person name="Hutchinson M.I."/>
            <person name="Powell A.J."/>
            <person name="Barry K."/>
            <person name="Miller A.N."/>
            <person name="Grigoriev I.V."/>
            <person name="Debuchy R."/>
            <person name="Gladieux P."/>
            <person name="Hiltunen Thoren M."/>
            <person name="Johannesson H."/>
        </authorList>
    </citation>
    <scope>NUCLEOTIDE SEQUENCE</scope>
    <source>
        <strain evidence="2">PSN309</strain>
    </source>
</reference>
<feature type="transmembrane region" description="Helical" evidence="1">
    <location>
        <begin position="130"/>
        <end position="152"/>
    </location>
</feature>
<evidence type="ECO:0000313" key="2">
    <source>
        <dbReference type="EMBL" id="KAK4186416.1"/>
    </source>
</evidence>
<sequence>MHSSFASDFCKRNRQSQSTQPVIDFAKAFHFVPRNGSECRFGCHLTNVSPFEVHRSSVLYFYSFSGTILSDFEIISPLFSRRAALHDRHSVAGCICFFLWYVFNIPQSPSRWFSSASAAFAIVLVNRPPASAALVHLFVAFQYPLFPLVFVVRGRSILHNKAIIHHPRFHSGGLGLLALHVADPGCPGLETCHSSHNRTFGTVPVFWKPTILR</sequence>
<dbReference type="AlphaFoldDB" id="A0AAN6WR15"/>
<comment type="caution">
    <text evidence="2">The sequence shown here is derived from an EMBL/GenBank/DDBJ whole genome shotgun (WGS) entry which is preliminary data.</text>
</comment>
<dbReference type="EMBL" id="MU864424">
    <property type="protein sequence ID" value="KAK4186416.1"/>
    <property type="molecule type" value="Genomic_DNA"/>
</dbReference>
<keyword evidence="1" id="KW-0812">Transmembrane</keyword>
<evidence type="ECO:0000313" key="3">
    <source>
        <dbReference type="Proteomes" id="UP001302126"/>
    </source>
</evidence>
<evidence type="ECO:0000256" key="1">
    <source>
        <dbReference type="SAM" id="Phobius"/>
    </source>
</evidence>
<dbReference type="Proteomes" id="UP001302126">
    <property type="component" value="Unassembled WGS sequence"/>
</dbReference>
<protein>
    <submittedName>
        <fullName evidence="2">Uncharacterized protein</fullName>
    </submittedName>
</protein>
<keyword evidence="1" id="KW-1133">Transmembrane helix</keyword>
<reference evidence="2" key="2">
    <citation type="submission" date="2023-05" db="EMBL/GenBank/DDBJ databases">
        <authorList>
            <consortium name="Lawrence Berkeley National Laboratory"/>
            <person name="Steindorff A."/>
            <person name="Hensen N."/>
            <person name="Bonometti L."/>
            <person name="Westerberg I."/>
            <person name="Brannstrom I.O."/>
            <person name="Guillou S."/>
            <person name="Cros-Aarteil S."/>
            <person name="Calhoun S."/>
            <person name="Haridas S."/>
            <person name="Kuo A."/>
            <person name="Mondo S."/>
            <person name="Pangilinan J."/>
            <person name="Riley R."/>
            <person name="Labutti K."/>
            <person name="Andreopoulos B."/>
            <person name="Lipzen A."/>
            <person name="Chen C."/>
            <person name="Yanf M."/>
            <person name="Daum C."/>
            <person name="Ng V."/>
            <person name="Clum A."/>
            <person name="Ohm R."/>
            <person name="Martin F."/>
            <person name="Silar P."/>
            <person name="Natvig D."/>
            <person name="Lalanne C."/>
            <person name="Gautier V."/>
            <person name="Ament-Velasquez S.L."/>
            <person name="Kruys A."/>
            <person name="Hutchinson M.I."/>
            <person name="Powell A.J."/>
            <person name="Barry K."/>
            <person name="Miller A.N."/>
            <person name="Grigoriev I.V."/>
            <person name="Debuchy R."/>
            <person name="Gladieux P."/>
            <person name="Thoren M.H."/>
            <person name="Johannesson H."/>
        </authorList>
    </citation>
    <scope>NUCLEOTIDE SEQUENCE</scope>
    <source>
        <strain evidence="2">PSN309</strain>
    </source>
</reference>
<proteinExistence type="predicted"/>
<keyword evidence="1" id="KW-0472">Membrane</keyword>
<organism evidence="2 3">
    <name type="scientific">Podospora australis</name>
    <dbReference type="NCBI Taxonomy" id="1536484"/>
    <lineage>
        <taxon>Eukaryota</taxon>
        <taxon>Fungi</taxon>
        <taxon>Dikarya</taxon>
        <taxon>Ascomycota</taxon>
        <taxon>Pezizomycotina</taxon>
        <taxon>Sordariomycetes</taxon>
        <taxon>Sordariomycetidae</taxon>
        <taxon>Sordariales</taxon>
        <taxon>Podosporaceae</taxon>
        <taxon>Podospora</taxon>
    </lineage>
</organism>
<name>A0AAN6WR15_9PEZI</name>